<dbReference type="RefSeq" id="XP_003081735.3">
    <property type="nucleotide sequence ID" value="XM_003081687.3"/>
</dbReference>
<dbReference type="Pfam" id="PF01532">
    <property type="entry name" value="Glyco_hydro_47"/>
    <property type="match status" value="1"/>
</dbReference>
<comment type="subcellular location">
    <subcellularLocation>
        <location evidence="1">Endoplasmic reticulum</location>
    </subcellularLocation>
</comment>
<evidence type="ECO:0000256" key="4">
    <source>
        <dbReference type="ARBA" id="ARBA00023180"/>
    </source>
</evidence>
<dbReference type="GO" id="GO:1904380">
    <property type="term" value="P:endoplasmic reticulum mannose trimming"/>
    <property type="evidence" value="ECO:0007669"/>
    <property type="project" value="InterPro"/>
</dbReference>
<feature type="binding site" evidence="6">
    <location>
        <position position="472"/>
    </location>
    <ligand>
        <name>Ca(2+)</name>
        <dbReference type="ChEBI" id="CHEBI:29108"/>
    </ligand>
</feature>
<reference evidence="10 11" key="2">
    <citation type="journal article" date="2014" name="BMC Genomics">
        <title>An improved genome of the model marine alga Ostreococcus tauri unfolds by assessing Illumina de novo assemblies.</title>
        <authorList>
            <person name="Blanc-Mathieu R."/>
            <person name="Verhelst B."/>
            <person name="Derelle E."/>
            <person name="Rombauts S."/>
            <person name="Bouget F.Y."/>
            <person name="Carre I."/>
            <person name="Chateau A."/>
            <person name="Eyre-Walker A."/>
            <person name="Grimsley N."/>
            <person name="Moreau H."/>
            <person name="Piegu B."/>
            <person name="Rivals E."/>
            <person name="Schackwitz W."/>
            <person name="Van de Peer Y."/>
            <person name="Piganeau G."/>
        </authorList>
    </citation>
    <scope>NUCLEOTIDE SEQUENCE [LARGE SCALE GENOMIC DNA]</scope>
    <source>
        <strain evidence="11">OTTH 0595 / CCAP 157/2 / RCC745</strain>
    </source>
</reference>
<dbReference type="PANTHER" id="PTHR45679:SF6">
    <property type="entry name" value="ER DEGRADATION-ENHANCING ALPHA-MANNOSIDASE-LIKE PROTEIN 2"/>
    <property type="match status" value="1"/>
</dbReference>
<evidence type="ECO:0000313" key="11">
    <source>
        <dbReference type="Proteomes" id="UP000009170"/>
    </source>
</evidence>
<feature type="signal peptide" evidence="9">
    <location>
        <begin position="1"/>
        <end position="27"/>
    </location>
</feature>
<evidence type="ECO:0000256" key="2">
    <source>
        <dbReference type="ARBA" id="ARBA00007658"/>
    </source>
</evidence>
<dbReference type="SUPFAM" id="SSF48225">
    <property type="entry name" value="Seven-hairpin glycosidases"/>
    <property type="match status" value="1"/>
</dbReference>
<dbReference type="GO" id="GO:0044322">
    <property type="term" value="C:endoplasmic reticulum quality control compartment"/>
    <property type="evidence" value="ECO:0007669"/>
    <property type="project" value="GOC"/>
</dbReference>
<protein>
    <recommendedName>
        <fullName evidence="7">alpha-1,2-Mannosidase</fullName>
        <ecNumber evidence="7">3.2.1.-</ecNumber>
    </recommendedName>
</protein>
<keyword evidence="7" id="KW-0326">Glycosidase</keyword>
<feature type="active site" description="Proton donor" evidence="5">
    <location>
        <position position="129"/>
    </location>
</feature>
<organism evidence="10 11">
    <name type="scientific">Ostreococcus tauri</name>
    <name type="common">Marine green alga</name>
    <dbReference type="NCBI Taxonomy" id="70448"/>
    <lineage>
        <taxon>Eukaryota</taxon>
        <taxon>Viridiplantae</taxon>
        <taxon>Chlorophyta</taxon>
        <taxon>Mamiellophyceae</taxon>
        <taxon>Mamiellales</taxon>
        <taxon>Bathycoccaceae</taxon>
        <taxon>Ostreococcus</taxon>
    </lineage>
</organism>
<comment type="caution">
    <text evidence="10">The sequence shown here is derived from an EMBL/GenBank/DDBJ whole genome shotgun (WGS) entry which is preliminary data.</text>
</comment>
<dbReference type="FunCoup" id="A0A090M9Q9">
    <property type="interactions" value="1813"/>
</dbReference>
<dbReference type="GeneID" id="9832069"/>
<dbReference type="InterPro" id="IPR012341">
    <property type="entry name" value="6hp_glycosidase-like_sf"/>
</dbReference>
<keyword evidence="6" id="KW-0479">Metal-binding</keyword>
<feature type="region of interest" description="Disordered" evidence="8">
    <location>
        <begin position="705"/>
        <end position="737"/>
    </location>
</feature>
<dbReference type="AlphaFoldDB" id="A0A090M9Q9"/>
<sequence length="737" mass="82040">MPRRGARVFAALVAVFMTVAVPSKASGAPSKIPASLSRKEIIEMRDEVKSMFFSTLDAYVTHAYPLDELRPMTCEGVNGFGSSEGFAVTLVDALDAIATLGNKTAFERSVRKVIEHLDFDVDAHVSVFEMNIRVLGGLLSAHMLASDEATGFKLDWYDGELLELARELGEAFMPAFDTPTGIPYGAINLRYGVEVNETTVTSTAAGGSLILEFGMLSELTGDPKFMRAAETSLEALWERRSDIGLVGAHIDIVSGFWTQAEASVGAGIDSFYEYLLKSYMLFGNERHLAIFEEAYAAIEAHVRVAPWYLESGMATGNIITSRYDSLMSFWPGLQTLYGDIETATTTHDAFFQVWKHYGFTPEGFDVHVGSAIPGQKPYPLRPELIESTYLLYKATGDVSYISCGRDFLASLRLLKTKCGYAHMRDVVTQKLEDKMESFFLAETLKYLYLLFDAALDRENIIDGGPYPYIFTTEAHIFPLKLTIDAKDDRVQHSTPRLATAAVSFMRSFLRGGVTMMKKFGEEGTHKSEKFCAYHSLLWQIGLTRAPERPHNLTERLHSLTGRPNGVHSKRNSVHEFFSRMKRQDQTLFVRVGVRSLISGADQAAVAKRLAVMLERTHDSLRAISKEHFGGTTCAKLNNFRLASSEGTNENDSLDFEFRTNIPFNLANVCVSKAIMRAINLMMHTYANEIGSVWDDPVSQMSYIPVTEWNDGSGSTKEQEDDVEETDETESDEDVSSN</sequence>
<evidence type="ECO:0000256" key="7">
    <source>
        <dbReference type="RuleBase" id="RU361193"/>
    </source>
</evidence>
<dbReference type="PANTHER" id="PTHR45679">
    <property type="entry name" value="ER DEGRADATION-ENHANCING ALPHA-MANNOSIDASE-LIKE PROTEIN 2"/>
    <property type="match status" value="1"/>
</dbReference>
<feature type="chain" id="PRO_5001860390" description="alpha-1,2-Mannosidase" evidence="9">
    <location>
        <begin position="28"/>
        <end position="737"/>
    </location>
</feature>
<reference evidence="11" key="1">
    <citation type="journal article" date="2006" name="Proc. Natl. Acad. Sci. U.S.A.">
        <title>Genome analysis of the smallest free-living eukaryote Ostreococcus tauri unveils many unique features.</title>
        <authorList>
            <person name="Derelle E."/>
            <person name="Ferraz C."/>
            <person name="Rombauts S."/>
            <person name="Rouze P."/>
            <person name="Worden A.Z."/>
            <person name="Robbens S."/>
            <person name="Partensky F."/>
            <person name="Degroeve S."/>
            <person name="Echeynie S."/>
            <person name="Cooke R."/>
            <person name="Saeys Y."/>
            <person name="Wuyts J."/>
            <person name="Jabbari K."/>
            <person name="Bowler C."/>
            <person name="Panaud O."/>
            <person name="Piegu B."/>
            <person name="Ball S.G."/>
            <person name="Ral J.-P."/>
            <person name="Bouget F.-Y."/>
            <person name="Piganeau G."/>
            <person name="De Baets B."/>
            <person name="Picard A."/>
            <person name="Delseny M."/>
            <person name="Demaille J."/>
            <person name="Van de Peer Y."/>
            <person name="Moreau H."/>
        </authorList>
    </citation>
    <scope>NUCLEOTIDE SEQUENCE [LARGE SCALE GENOMIC DNA]</scope>
    <source>
        <strain evidence="11">OTTH 0595 / CCAP 157/2 / RCC745</strain>
    </source>
</reference>
<dbReference type="STRING" id="70448.A0A090M9Q9"/>
<dbReference type="InterPro" id="IPR001382">
    <property type="entry name" value="Glyco_hydro_47"/>
</dbReference>
<keyword evidence="4" id="KW-0325">Glycoprotein</keyword>
<evidence type="ECO:0000256" key="1">
    <source>
        <dbReference type="ARBA" id="ARBA00004240"/>
    </source>
</evidence>
<dbReference type="Gene3D" id="1.50.10.10">
    <property type="match status" value="1"/>
</dbReference>
<dbReference type="EC" id="3.2.1.-" evidence="7"/>
<dbReference type="EMBL" id="CAID01000010">
    <property type="protein sequence ID" value="CEF99457.1"/>
    <property type="molecule type" value="Genomic_DNA"/>
</dbReference>
<evidence type="ECO:0000256" key="6">
    <source>
        <dbReference type="PIRSR" id="PIRSR601382-2"/>
    </source>
</evidence>
<keyword evidence="6" id="KW-0106">Calcium</keyword>
<keyword evidence="3" id="KW-0256">Endoplasmic reticulum</keyword>
<feature type="compositionally biased region" description="Acidic residues" evidence="8">
    <location>
        <begin position="718"/>
        <end position="737"/>
    </location>
</feature>
<dbReference type="GO" id="GO:0016020">
    <property type="term" value="C:membrane"/>
    <property type="evidence" value="ECO:0007669"/>
    <property type="project" value="InterPro"/>
</dbReference>
<feature type="active site" evidence="5">
    <location>
        <position position="383"/>
    </location>
</feature>
<dbReference type="Proteomes" id="UP000009170">
    <property type="component" value="Unassembled WGS sequence"/>
</dbReference>
<name>A0A090M9Q9_OSTTA</name>
<proteinExistence type="inferred from homology"/>
<dbReference type="OrthoDB" id="8118055at2759"/>
<keyword evidence="7 10" id="KW-0378">Hydrolase</keyword>
<accession>A0A090M9Q9</accession>
<keyword evidence="9" id="KW-0732">Signal</keyword>
<dbReference type="GO" id="GO:0004571">
    <property type="term" value="F:mannosyl-oligosaccharide 1,2-alpha-mannosidase activity"/>
    <property type="evidence" value="ECO:0007669"/>
    <property type="project" value="InterPro"/>
</dbReference>
<evidence type="ECO:0000256" key="9">
    <source>
        <dbReference type="SAM" id="SignalP"/>
    </source>
</evidence>
<keyword evidence="11" id="KW-1185">Reference proteome</keyword>
<feature type="active site" evidence="5">
    <location>
        <position position="269"/>
    </location>
</feature>
<gene>
    <name evidence="10" type="ORF">OT_ostta10g02940</name>
</gene>
<comment type="cofactor">
    <cofactor evidence="6">
        <name>Ca(2+)</name>
        <dbReference type="ChEBI" id="CHEBI:29108"/>
    </cofactor>
</comment>
<comment type="similarity">
    <text evidence="2 7">Belongs to the glycosyl hydrolase 47 family.</text>
</comment>
<evidence type="ECO:0000256" key="3">
    <source>
        <dbReference type="ARBA" id="ARBA00022824"/>
    </source>
</evidence>
<dbReference type="GO" id="GO:0005509">
    <property type="term" value="F:calcium ion binding"/>
    <property type="evidence" value="ECO:0007669"/>
    <property type="project" value="InterPro"/>
</dbReference>
<dbReference type="InParanoid" id="A0A090M9Q9"/>
<dbReference type="PRINTS" id="PR00747">
    <property type="entry name" value="GLYHDRLASE47"/>
</dbReference>
<evidence type="ECO:0000256" key="8">
    <source>
        <dbReference type="SAM" id="MobiDB-lite"/>
    </source>
</evidence>
<dbReference type="GO" id="GO:0005975">
    <property type="term" value="P:carbohydrate metabolic process"/>
    <property type="evidence" value="ECO:0007669"/>
    <property type="project" value="InterPro"/>
</dbReference>
<evidence type="ECO:0000256" key="5">
    <source>
        <dbReference type="PIRSR" id="PIRSR601382-1"/>
    </source>
</evidence>
<dbReference type="InterPro" id="IPR036026">
    <property type="entry name" value="Seven-hairpin_glycosidases"/>
</dbReference>
<evidence type="ECO:0000313" key="10">
    <source>
        <dbReference type="EMBL" id="CEF99457.1"/>
    </source>
</evidence>
<dbReference type="KEGG" id="ota:OT_ostta10g02940"/>
<dbReference type="InterPro" id="IPR044674">
    <property type="entry name" value="EDEM1/2/3"/>
</dbReference>
<feature type="active site" description="Proton donor" evidence="5">
    <location>
        <position position="362"/>
    </location>
</feature>